<dbReference type="GeneID" id="20323089"/>
<organism evidence="1 2">
    <name type="scientific">Opisthorchis viverrini</name>
    <name type="common">Southeast Asian liver fluke</name>
    <dbReference type="NCBI Taxonomy" id="6198"/>
    <lineage>
        <taxon>Eukaryota</taxon>
        <taxon>Metazoa</taxon>
        <taxon>Spiralia</taxon>
        <taxon>Lophotrochozoa</taxon>
        <taxon>Platyhelminthes</taxon>
        <taxon>Trematoda</taxon>
        <taxon>Digenea</taxon>
        <taxon>Opisthorchiida</taxon>
        <taxon>Opisthorchiata</taxon>
        <taxon>Opisthorchiidae</taxon>
        <taxon>Opisthorchis</taxon>
    </lineage>
</organism>
<name>A0A074ZC21_OPIVI</name>
<dbReference type="Proteomes" id="UP000054324">
    <property type="component" value="Unassembled WGS sequence"/>
</dbReference>
<dbReference type="CTD" id="20323089"/>
<sequence length="139" mass="16136">MVQIRCFLETALVGEIDGMLSKPSLAFRIGSIVWCPARQTVPEVLAARLASQTNATKRFHKFRNRSPFSREGERINEKKTYYSPASIISSITQMAYRALQGKSSHKNEEFLRKRYHFHCKSIWFSQETQLNLSLVIFYN</sequence>
<proteinExistence type="predicted"/>
<dbReference type="EMBL" id="KL596863">
    <property type="protein sequence ID" value="KER23142.1"/>
    <property type="molecule type" value="Genomic_DNA"/>
</dbReference>
<reference evidence="1 2" key="1">
    <citation type="submission" date="2013-11" db="EMBL/GenBank/DDBJ databases">
        <title>Opisthorchis viverrini - life in the bile duct.</title>
        <authorList>
            <person name="Young N.D."/>
            <person name="Nagarajan N."/>
            <person name="Lin S.J."/>
            <person name="Korhonen P.K."/>
            <person name="Jex A.R."/>
            <person name="Hall R.S."/>
            <person name="Safavi-Hemami H."/>
            <person name="Kaewkong W."/>
            <person name="Bertrand D."/>
            <person name="Gao S."/>
            <person name="Seet Q."/>
            <person name="Wongkham S."/>
            <person name="Teh B.T."/>
            <person name="Wongkham C."/>
            <person name="Intapan P.M."/>
            <person name="Maleewong W."/>
            <person name="Yang X."/>
            <person name="Hu M."/>
            <person name="Wang Z."/>
            <person name="Hofmann A."/>
            <person name="Sternberg P.W."/>
            <person name="Tan P."/>
            <person name="Wang J."/>
            <person name="Gasser R.B."/>
        </authorList>
    </citation>
    <scope>NUCLEOTIDE SEQUENCE [LARGE SCALE GENOMIC DNA]</scope>
</reference>
<evidence type="ECO:0000313" key="2">
    <source>
        <dbReference type="Proteomes" id="UP000054324"/>
    </source>
</evidence>
<dbReference type="RefSeq" id="XP_009173105.1">
    <property type="nucleotide sequence ID" value="XM_009174841.1"/>
</dbReference>
<evidence type="ECO:0000313" key="1">
    <source>
        <dbReference type="EMBL" id="KER23142.1"/>
    </source>
</evidence>
<keyword evidence="2" id="KW-1185">Reference proteome</keyword>
<dbReference type="AlphaFoldDB" id="A0A074ZC21"/>
<protein>
    <submittedName>
        <fullName evidence="1">Uncharacterized protein</fullName>
    </submittedName>
</protein>
<dbReference type="KEGG" id="ovi:T265_08910"/>
<gene>
    <name evidence="1" type="ORF">T265_08910</name>
</gene>
<accession>A0A074ZC21</accession>